<feature type="compositionally biased region" description="Polar residues" evidence="1">
    <location>
        <begin position="56"/>
        <end position="67"/>
    </location>
</feature>
<organism evidence="2 3">
    <name type="scientific">Castilleja foliolosa</name>
    <dbReference type="NCBI Taxonomy" id="1961234"/>
    <lineage>
        <taxon>Eukaryota</taxon>
        <taxon>Viridiplantae</taxon>
        <taxon>Streptophyta</taxon>
        <taxon>Embryophyta</taxon>
        <taxon>Tracheophyta</taxon>
        <taxon>Spermatophyta</taxon>
        <taxon>Magnoliopsida</taxon>
        <taxon>eudicotyledons</taxon>
        <taxon>Gunneridae</taxon>
        <taxon>Pentapetalae</taxon>
        <taxon>asterids</taxon>
        <taxon>lamiids</taxon>
        <taxon>Lamiales</taxon>
        <taxon>Orobanchaceae</taxon>
        <taxon>Pedicularideae</taxon>
        <taxon>Castillejinae</taxon>
        <taxon>Castilleja</taxon>
    </lineage>
</organism>
<feature type="region of interest" description="Disordered" evidence="1">
    <location>
        <begin position="39"/>
        <end position="79"/>
    </location>
</feature>
<sequence length="79" mass="8429">MADNAASDPEFQEIFESFSQRTARVCSITYLKVELGREASNATPVGIAAEIPEPTVSESPSGSNDPNATKAAKKGRRTE</sequence>
<dbReference type="Proteomes" id="UP001632038">
    <property type="component" value="Unassembled WGS sequence"/>
</dbReference>
<proteinExistence type="predicted"/>
<evidence type="ECO:0000256" key="1">
    <source>
        <dbReference type="SAM" id="MobiDB-lite"/>
    </source>
</evidence>
<gene>
    <name evidence="2" type="ORF">CASFOL_028420</name>
</gene>
<keyword evidence="3" id="KW-1185">Reference proteome</keyword>
<protein>
    <submittedName>
        <fullName evidence="2">Uncharacterized protein</fullName>
    </submittedName>
</protein>
<reference evidence="3" key="1">
    <citation type="journal article" date="2024" name="IScience">
        <title>Strigolactones Initiate the Formation of Haustorium-like Structures in Castilleja.</title>
        <authorList>
            <person name="Buerger M."/>
            <person name="Peterson D."/>
            <person name="Chory J."/>
        </authorList>
    </citation>
    <scope>NUCLEOTIDE SEQUENCE [LARGE SCALE GENOMIC DNA]</scope>
</reference>
<name>A0ABD3CBZ5_9LAMI</name>
<evidence type="ECO:0000313" key="2">
    <source>
        <dbReference type="EMBL" id="KAL3627057.1"/>
    </source>
</evidence>
<comment type="caution">
    <text evidence="2">The sequence shown here is derived from an EMBL/GenBank/DDBJ whole genome shotgun (WGS) entry which is preliminary data.</text>
</comment>
<dbReference type="EMBL" id="JAVIJP010000039">
    <property type="protein sequence ID" value="KAL3627057.1"/>
    <property type="molecule type" value="Genomic_DNA"/>
</dbReference>
<evidence type="ECO:0000313" key="3">
    <source>
        <dbReference type="Proteomes" id="UP001632038"/>
    </source>
</evidence>
<dbReference type="AlphaFoldDB" id="A0ABD3CBZ5"/>
<accession>A0ABD3CBZ5</accession>